<proteinExistence type="predicted"/>
<organism evidence="1">
    <name type="scientific">Fagus sylvatica</name>
    <name type="common">Beechnut</name>
    <dbReference type="NCBI Taxonomy" id="28930"/>
    <lineage>
        <taxon>Eukaryota</taxon>
        <taxon>Viridiplantae</taxon>
        <taxon>Streptophyta</taxon>
        <taxon>Embryophyta</taxon>
        <taxon>Tracheophyta</taxon>
        <taxon>Spermatophyta</taxon>
        <taxon>Magnoliopsida</taxon>
        <taxon>eudicotyledons</taxon>
        <taxon>Gunneridae</taxon>
        <taxon>Pentapetalae</taxon>
        <taxon>rosids</taxon>
        <taxon>fabids</taxon>
        <taxon>Fagales</taxon>
        <taxon>Fagaceae</taxon>
        <taxon>Fagus</taxon>
    </lineage>
</organism>
<evidence type="ECO:0000313" key="1">
    <source>
        <dbReference type="EMBL" id="SPC80750.1"/>
    </source>
</evidence>
<dbReference type="AlphaFoldDB" id="A0A2N9F154"/>
<reference evidence="1" key="1">
    <citation type="submission" date="2018-02" db="EMBL/GenBank/DDBJ databases">
        <authorList>
            <person name="Cohen D.B."/>
            <person name="Kent A.D."/>
        </authorList>
    </citation>
    <scope>NUCLEOTIDE SEQUENCE</scope>
</reference>
<name>A0A2N9F154_FAGSY</name>
<gene>
    <name evidence="1" type="ORF">FSB_LOCUS8632</name>
</gene>
<sequence>MNEESNTKVCYVLSAKCAEKHQEKAVETAEESKNVVQGESYVGGRVLQLCAAQKCCREQQRVSSGSATQEEE</sequence>
<protein>
    <submittedName>
        <fullName evidence="1">Uncharacterized protein</fullName>
    </submittedName>
</protein>
<dbReference type="EMBL" id="OIVN01000469">
    <property type="protein sequence ID" value="SPC80750.1"/>
    <property type="molecule type" value="Genomic_DNA"/>
</dbReference>
<accession>A0A2N9F154</accession>